<evidence type="ECO:0000313" key="4">
    <source>
        <dbReference type="Proteomes" id="UP001551329"/>
    </source>
</evidence>
<dbReference type="Proteomes" id="UP001551329">
    <property type="component" value="Unassembled WGS sequence"/>
</dbReference>
<dbReference type="InterPro" id="IPR002560">
    <property type="entry name" value="Transposase_DDE"/>
</dbReference>
<evidence type="ECO:0000313" key="3">
    <source>
        <dbReference type="EMBL" id="MEU7072308.1"/>
    </source>
</evidence>
<dbReference type="RefSeq" id="WP_358477613.1">
    <property type="nucleotide sequence ID" value="NZ_JBEZAE010000012.1"/>
</dbReference>
<name>A0ABV3CCU0_9ACTN</name>
<organism evidence="3 4">
    <name type="scientific">Streptomyces narbonensis</name>
    <dbReference type="NCBI Taxonomy" id="67333"/>
    <lineage>
        <taxon>Bacteria</taxon>
        <taxon>Bacillati</taxon>
        <taxon>Actinomycetota</taxon>
        <taxon>Actinomycetes</taxon>
        <taxon>Kitasatosporales</taxon>
        <taxon>Streptomycetaceae</taxon>
        <taxon>Streptomyces</taxon>
    </lineage>
</organism>
<dbReference type="PANTHER" id="PTHR33498:SF1">
    <property type="entry name" value="TRANSPOSASE FOR INSERTION SEQUENCE ELEMENT IS1557"/>
    <property type="match status" value="1"/>
</dbReference>
<dbReference type="EMBL" id="JBEZAE010000012">
    <property type="protein sequence ID" value="MEU7072308.1"/>
    <property type="molecule type" value="Genomic_DNA"/>
</dbReference>
<dbReference type="PANTHER" id="PTHR33498">
    <property type="entry name" value="TRANSPOSASE FOR INSERTION SEQUENCE ELEMENT IS1557"/>
    <property type="match status" value="1"/>
</dbReference>
<reference evidence="3 4" key="1">
    <citation type="submission" date="2024-06" db="EMBL/GenBank/DDBJ databases">
        <title>The Natural Products Discovery Center: Release of the First 8490 Sequenced Strains for Exploring Actinobacteria Biosynthetic Diversity.</title>
        <authorList>
            <person name="Kalkreuter E."/>
            <person name="Kautsar S.A."/>
            <person name="Yang D."/>
            <person name="Bader C.D."/>
            <person name="Teijaro C.N."/>
            <person name="Fluegel L."/>
            <person name="Davis C.M."/>
            <person name="Simpson J.R."/>
            <person name="Lauterbach L."/>
            <person name="Steele A.D."/>
            <person name="Gui C."/>
            <person name="Meng S."/>
            <person name="Li G."/>
            <person name="Viehrig K."/>
            <person name="Ye F."/>
            <person name="Su P."/>
            <person name="Kiefer A.F."/>
            <person name="Nichols A."/>
            <person name="Cepeda A.J."/>
            <person name="Yan W."/>
            <person name="Fan B."/>
            <person name="Jiang Y."/>
            <person name="Adhikari A."/>
            <person name="Zheng C.-J."/>
            <person name="Schuster L."/>
            <person name="Cowan T.M."/>
            <person name="Smanski M.J."/>
            <person name="Chevrette M.G."/>
            <person name="De Carvalho L.P.S."/>
            <person name="Shen B."/>
        </authorList>
    </citation>
    <scope>NUCLEOTIDE SEQUENCE [LARGE SCALE GENOMIC DNA]</scope>
    <source>
        <strain evidence="3 4">NPDC045974</strain>
    </source>
</reference>
<proteinExistence type="predicted"/>
<keyword evidence="4" id="KW-1185">Reference proteome</keyword>
<evidence type="ECO:0000256" key="1">
    <source>
        <dbReference type="SAM" id="MobiDB-lite"/>
    </source>
</evidence>
<protein>
    <submittedName>
        <fullName evidence="3">Transposase</fullName>
    </submittedName>
</protein>
<dbReference type="Pfam" id="PF01610">
    <property type="entry name" value="DDE_Tnp_ISL3"/>
    <property type="match status" value="1"/>
</dbReference>
<feature type="compositionally biased region" description="Basic residues" evidence="1">
    <location>
        <begin position="108"/>
        <end position="123"/>
    </location>
</feature>
<gene>
    <name evidence="3" type="ORF">AB0A88_19495</name>
</gene>
<feature type="compositionally biased region" description="Basic and acidic residues" evidence="1">
    <location>
        <begin position="84"/>
        <end position="93"/>
    </location>
</feature>
<evidence type="ECO:0000259" key="2">
    <source>
        <dbReference type="Pfam" id="PF01610"/>
    </source>
</evidence>
<feature type="compositionally biased region" description="Basic residues" evidence="1">
    <location>
        <begin position="130"/>
        <end position="144"/>
    </location>
</feature>
<sequence>MGIDDFALLKGHTYATLLVDLEAARRPIDVLPGREAAPVARWLADHPEVQIICRDRACLRGSRQNSRPSGRPGRRCLAPVEQPRQGRGEDRHQPLQLPPHRPPDHAPARRTKAARRTGRHARCPRPAPPNRRHHPRTPPRRPRAPRPGPVPSRDQP</sequence>
<feature type="domain" description="Transposase IS204/IS1001/IS1096/IS1165 DDE" evidence="2">
    <location>
        <begin position="1"/>
        <end position="49"/>
    </location>
</feature>
<feature type="region of interest" description="Disordered" evidence="1">
    <location>
        <begin position="59"/>
        <end position="156"/>
    </location>
</feature>
<accession>A0ABV3CCU0</accession>
<comment type="caution">
    <text evidence="3">The sequence shown here is derived from an EMBL/GenBank/DDBJ whole genome shotgun (WGS) entry which is preliminary data.</text>
</comment>
<dbReference type="InterPro" id="IPR047951">
    <property type="entry name" value="Transpos_ISL3"/>
</dbReference>